<organism evidence="2 3">
    <name type="scientific">Methylobacterium planeticum</name>
    <dbReference type="NCBI Taxonomy" id="2615211"/>
    <lineage>
        <taxon>Bacteria</taxon>
        <taxon>Pseudomonadati</taxon>
        <taxon>Pseudomonadota</taxon>
        <taxon>Alphaproteobacteria</taxon>
        <taxon>Hyphomicrobiales</taxon>
        <taxon>Methylobacteriaceae</taxon>
        <taxon>Methylobacterium</taxon>
    </lineage>
</organism>
<dbReference type="AlphaFoldDB" id="A0A6N6MG58"/>
<dbReference type="Proteomes" id="UP000441523">
    <property type="component" value="Unassembled WGS sequence"/>
</dbReference>
<feature type="region of interest" description="Disordered" evidence="1">
    <location>
        <begin position="79"/>
        <end position="107"/>
    </location>
</feature>
<name>A0A6N6MG58_9HYPH</name>
<reference evidence="2 3" key="1">
    <citation type="submission" date="2019-09" db="EMBL/GenBank/DDBJ databases">
        <title>YIM 132548 draft genome.</title>
        <authorList>
            <person name="Jiang L."/>
        </authorList>
    </citation>
    <scope>NUCLEOTIDE SEQUENCE [LARGE SCALE GENOMIC DNA]</scope>
    <source>
        <strain evidence="2 3">YIM 132548</strain>
    </source>
</reference>
<evidence type="ECO:0000256" key="1">
    <source>
        <dbReference type="SAM" id="MobiDB-lite"/>
    </source>
</evidence>
<dbReference type="RefSeq" id="WP_150966816.1">
    <property type="nucleotide sequence ID" value="NZ_VZZJ01000045.1"/>
</dbReference>
<protein>
    <submittedName>
        <fullName evidence="2">Uncharacterized protein</fullName>
    </submittedName>
</protein>
<accession>A0A6N6MG58</accession>
<dbReference type="EMBL" id="VZZJ01000045">
    <property type="protein sequence ID" value="KAB1068822.1"/>
    <property type="molecule type" value="Genomic_DNA"/>
</dbReference>
<gene>
    <name evidence="2" type="ORF">F6X51_26265</name>
</gene>
<proteinExistence type="predicted"/>
<feature type="compositionally biased region" description="Basic and acidic residues" evidence="1">
    <location>
        <begin position="86"/>
        <end position="98"/>
    </location>
</feature>
<keyword evidence="3" id="KW-1185">Reference proteome</keyword>
<evidence type="ECO:0000313" key="3">
    <source>
        <dbReference type="Proteomes" id="UP000441523"/>
    </source>
</evidence>
<feature type="region of interest" description="Disordered" evidence="1">
    <location>
        <begin position="204"/>
        <end position="262"/>
    </location>
</feature>
<comment type="caution">
    <text evidence="2">The sequence shown here is derived from an EMBL/GenBank/DDBJ whole genome shotgun (WGS) entry which is preliminary data.</text>
</comment>
<evidence type="ECO:0000313" key="2">
    <source>
        <dbReference type="EMBL" id="KAB1068822.1"/>
    </source>
</evidence>
<sequence>MLENQLSALIGAATTPERLNEIAGLVWRALGAEEISEDGASRLAQAIQARRPRRSLGLGLEVVDGGQAAAPVRSRTTFFPPKRRQRSPDRQASIERRRTLASSGPMPPALAAHFTEGERAVLKVLADEVEKAGQCDRSIDELAARAGVSRTVAKNALRTAEKLILIVVHRRPQEGRKNLTNLVAIVSLEWKAWIARRKRKAIGVGMPSPSDIRNSRKGRQGPAEPSKESARRRKAGSSEPRGGPSRFAVTDRTGGSCHAAGS</sequence>